<dbReference type="AlphaFoldDB" id="I5C4M6"/>
<dbReference type="STRING" id="1189621.A3SI_08696"/>
<dbReference type="OrthoDB" id="9801061at2"/>
<reference evidence="4 5" key="1">
    <citation type="submission" date="2012-05" db="EMBL/GenBank/DDBJ databases">
        <title>Genome sequence of Nitritalea halalkaliphila LW7.</title>
        <authorList>
            <person name="Jangir P.K."/>
            <person name="Singh A."/>
            <person name="Shivaji S."/>
            <person name="Sharma R."/>
        </authorList>
    </citation>
    <scope>NUCLEOTIDE SEQUENCE [LARGE SCALE GENOMIC DNA]</scope>
    <source>
        <strain evidence="4 5">LW7</strain>
    </source>
</reference>
<evidence type="ECO:0000313" key="5">
    <source>
        <dbReference type="Proteomes" id="UP000005551"/>
    </source>
</evidence>
<name>I5C4M6_9BACT</name>
<evidence type="ECO:0000313" key="4">
    <source>
        <dbReference type="EMBL" id="EIM76778.1"/>
    </source>
</evidence>
<dbReference type="PIRSF" id="PIRSF016719">
    <property type="entry name" value="UCP016719"/>
    <property type="match status" value="1"/>
</dbReference>
<dbReference type="InterPro" id="IPR048503">
    <property type="entry name" value="NamZ_C"/>
</dbReference>
<dbReference type="RefSeq" id="WP_009054673.1">
    <property type="nucleotide sequence ID" value="NZ_AJYA01000018.1"/>
</dbReference>
<protein>
    <recommendedName>
        <fullName evidence="6">DUF1343 domain-containing protein</fullName>
    </recommendedName>
</protein>
<evidence type="ECO:0000259" key="3">
    <source>
        <dbReference type="Pfam" id="PF20732"/>
    </source>
</evidence>
<feature type="signal peptide" evidence="1">
    <location>
        <begin position="1"/>
        <end position="22"/>
    </location>
</feature>
<dbReference type="Proteomes" id="UP000005551">
    <property type="component" value="Unassembled WGS sequence"/>
</dbReference>
<gene>
    <name evidence="4" type="ORF">A3SI_08696</name>
</gene>
<accession>I5C4M6</accession>
<dbReference type="Gene3D" id="3.90.1150.140">
    <property type="match status" value="1"/>
</dbReference>
<dbReference type="InterPro" id="IPR008302">
    <property type="entry name" value="NamZ"/>
</dbReference>
<dbReference type="GO" id="GO:0033922">
    <property type="term" value="F:peptidoglycan beta-N-acetylmuramidase activity"/>
    <property type="evidence" value="ECO:0007669"/>
    <property type="project" value="InterPro"/>
</dbReference>
<evidence type="ECO:0008006" key="6">
    <source>
        <dbReference type="Google" id="ProtNLM"/>
    </source>
</evidence>
<dbReference type="InterPro" id="IPR048502">
    <property type="entry name" value="NamZ_N"/>
</dbReference>
<comment type="caution">
    <text evidence="4">The sequence shown here is derived from an EMBL/GenBank/DDBJ whole genome shotgun (WGS) entry which is preliminary data.</text>
</comment>
<sequence length="410" mass="45122">MKPPQITLLFLFFSLISLQCRADHTSSSKHLGPKPEKSAGALALDILAGADQPERYLPLMEGKRLGLIVNQSSLLQQDGTSTHLVDFLLAEGQQIQKIFVPEHGFRGNADAGERIGNETDPATGLPLLSLYGDQKKPQQQTLADVDLLVFDLQDVGVRFYTYISTLHYVMEAAAEAGKPVLILDRPNPNGDYVAGPLLKKGFESFVGIHPIPVVHGLTVGELAHMINGEAWLKGGLQAEINVVPVANWNHQTPYELPVRPSPNLPNYQSIRLYPSLCFFEGTDVSVGRGTPFPFQVYGYPKKDFGPFSFTPQPTEGAKNPPHKGKECFGQDLRAAENHAAAGFTLEFVLDAYQKSGKGAAFFTPFFDKLAGTDALRKGILAGMSAEELEESWAEELNTYKKMREKYLLYE</sequence>
<keyword evidence="1" id="KW-0732">Signal</keyword>
<feature type="domain" description="Peptidoglycan beta-N-acetylmuramidase NamZ N-terminal" evidence="2">
    <location>
        <begin position="66"/>
        <end position="267"/>
    </location>
</feature>
<dbReference type="PANTHER" id="PTHR42915:SF1">
    <property type="entry name" value="PEPTIDOGLYCAN BETA-N-ACETYLMURAMIDASE NAMZ"/>
    <property type="match status" value="1"/>
</dbReference>
<dbReference type="PATRIC" id="fig|1189621.3.peg.1819"/>
<evidence type="ECO:0000259" key="2">
    <source>
        <dbReference type="Pfam" id="PF07075"/>
    </source>
</evidence>
<dbReference type="EMBL" id="AJYA01000018">
    <property type="protein sequence ID" value="EIM76778.1"/>
    <property type="molecule type" value="Genomic_DNA"/>
</dbReference>
<organism evidence="4 5">
    <name type="scientific">Nitritalea halalkaliphila LW7</name>
    <dbReference type="NCBI Taxonomy" id="1189621"/>
    <lineage>
        <taxon>Bacteria</taxon>
        <taxon>Pseudomonadati</taxon>
        <taxon>Bacteroidota</taxon>
        <taxon>Cytophagia</taxon>
        <taxon>Cytophagales</taxon>
        <taxon>Cyclobacteriaceae</taxon>
        <taxon>Nitritalea</taxon>
    </lineage>
</organism>
<evidence type="ECO:0000256" key="1">
    <source>
        <dbReference type="SAM" id="SignalP"/>
    </source>
</evidence>
<keyword evidence="5" id="KW-1185">Reference proteome</keyword>
<proteinExistence type="predicted"/>
<dbReference type="Gene3D" id="3.40.50.12170">
    <property type="entry name" value="Uncharacterised protein PF07075, DUF1343"/>
    <property type="match status" value="1"/>
</dbReference>
<feature type="domain" description="Peptidoglycan beta-N-acetylmuramidase NamZ C-terminal" evidence="3">
    <location>
        <begin position="272"/>
        <end position="409"/>
    </location>
</feature>
<dbReference type="PANTHER" id="PTHR42915">
    <property type="entry name" value="HYPOTHETICAL 460 KDA PROTEIN IN FEUA-SIGW INTERGENIC REGION [PRECURSOR]"/>
    <property type="match status" value="1"/>
</dbReference>
<feature type="chain" id="PRO_5003700414" description="DUF1343 domain-containing protein" evidence="1">
    <location>
        <begin position="23"/>
        <end position="410"/>
    </location>
</feature>
<dbReference type="Pfam" id="PF07075">
    <property type="entry name" value="NamZ_N"/>
    <property type="match status" value="1"/>
</dbReference>
<dbReference type="Pfam" id="PF20732">
    <property type="entry name" value="NamZ_C"/>
    <property type="match status" value="1"/>
</dbReference>